<accession>A0A154P604</accession>
<dbReference type="InterPro" id="IPR051217">
    <property type="entry name" value="Insect_Cuticle_Struc_Prot"/>
</dbReference>
<name>A0A154P604_DUFNO</name>
<dbReference type="Pfam" id="PF00379">
    <property type="entry name" value="Chitin_bind_4"/>
    <property type="match status" value="1"/>
</dbReference>
<dbReference type="PROSITE" id="PS51155">
    <property type="entry name" value="CHIT_BIND_RR_2"/>
    <property type="match status" value="1"/>
</dbReference>
<evidence type="ECO:0000256" key="3">
    <source>
        <dbReference type="SAM" id="SignalP"/>
    </source>
</evidence>
<dbReference type="InterPro" id="IPR031311">
    <property type="entry name" value="CHIT_BIND_RR_consensus"/>
</dbReference>
<dbReference type="AlphaFoldDB" id="A0A154P604"/>
<keyword evidence="5" id="KW-1185">Reference proteome</keyword>
<gene>
    <name evidence="4" type="ORF">WN55_07692</name>
</gene>
<proteinExistence type="predicted"/>
<dbReference type="EMBL" id="KQ434823">
    <property type="protein sequence ID" value="KZC07281.1"/>
    <property type="molecule type" value="Genomic_DNA"/>
</dbReference>
<dbReference type="PANTHER" id="PTHR12236">
    <property type="entry name" value="STRUCTURAL CONTITUENT OF CUTICLE"/>
    <property type="match status" value="1"/>
</dbReference>
<evidence type="ECO:0000313" key="4">
    <source>
        <dbReference type="EMBL" id="KZC07281.1"/>
    </source>
</evidence>
<dbReference type="OrthoDB" id="10071059at2759"/>
<dbReference type="PROSITE" id="PS00233">
    <property type="entry name" value="CHIT_BIND_RR_1"/>
    <property type="match status" value="1"/>
</dbReference>
<evidence type="ECO:0000256" key="2">
    <source>
        <dbReference type="PROSITE-ProRule" id="PRU00497"/>
    </source>
</evidence>
<reference evidence="4 5" key="1">
    <citation type="submission" date="2015-07" db="EMBL/GenBank/DDBJ databases">
        <title>The genome of Dufourea novaeangliae.</title>
        <authorList>
            <person name="Pan H."/>
            <person name="Kapheim K."/>
        </authorList>
    </citation>
    <scope>NUCLEOTIDE SEQUENCE [LARGE SCALE GENOMIC DNA]</scope>
    <source>
        <strain evidence="4">0120121106</strain>
        <tissue evidence="4">Whole body</tissue>
    </source>
</reference>
<feature type="chain" id="PRO_5012949589" evidence="3">
    <location>
        <begin position="16"/>
        <end position="270"/>
    </location>
</feature>
<dbReference type="GO" id="GO:0042302">
    <property type="term" value="F:structural constituent of cuticle"/>
    <property type="evidence" value="ECO:0007669"/>
    <property type="project" value="UniProtKB-UniRule"/>
</dbReference>
<dbReference type="PRINTS" id="PR00947">
    <property type="entry name" value="CUTICLE"/>
</dbReference>
<dbReference type="GO" id="GO:0031012">
    <property type="term" value="C:extracellular matrix"/>
    <property type="evidence" value="ECO:0007669"/>
    <property type="project" value="TreeGrafter"/>
</dbReference>
<keyword evidence="3" id="KW-0732">Signal</keyword>
<evidence type="ECO:0000313" key="5">
    <source>
        <dbReference type="Proteomes" id="UP000076502"/>
    </source>
</evidence>
<dbReference type="PANTHER" id="PTHR12236:SF86">
    <property type="entry name" value="CCP84AC-RELATED"/>
    <property type="match status" value="1"/>
</dbReference>
<feature type="signal peptide" evidence="3">
    <location>
        <begin position="1"/>
        <end position="15"/>
    </location>
</feature>
<dbReference type="Proteomes" id="UP000076502">
    <property type="component" value="Unassembled WGS sequence"/>
</dbReference>
<protein>
    <submittedName>
        <fullName evidence="4">Larval cuticle protein A3A</fullName>
    </submittedName>
</protein>
<dbReference type="InterPro" id="IPR000618">
    <property type="entry name" value="Insect_cuticle"/>
</dbReference>
<evidence type="ECO:0000256" key="1">
    <source>
        <dbReference type="ARBA" id="ARBA00022460"/>
    </source>
</evidence>
<keyword evidence="1 2" id="KW-0193">Cuticle</keyword>
<dbReference type="GO" id="GO:0005615">
    <property type="term" value="C:extracellular space"/>
    <property type="evidence" value="ECO:0007669"/>
    <property type="project" value="TreeGrafter"/>
</dbReference>
<sequence length="270" mass="27796">FQFVAFLALVAAANAGVIPAQLSYAQPAHLAYATAPLAVGPVTKTVAVAPVAKTVDADYDPHPQYSYAYDVHDSLTGDAKSQQETRDGDVVQGSYSLIEPDGTKRTVDYTADSVNGFNAVVRKEAATVALKAVAAAPIAHAAPLAYAAHAPVIAKVATPVAHAPVYAAPKLAVAHAAPYTIAQPAPYTIAQPAQYAVAQPAQYAVAHPTQYAVAQPAQYAVAHPAQYAVAQPAQYAVAHSAPLAYSAHPSPIAKFAAAPALTYAAPAHYL</sequence>
<feature type="non-terminal residue" evidence="4">
    <location>
        <position position="1"/>
    </location>
</feature>
<organism evidence="4 5">
    <name type="scientific">Dufourea novaeangliae</name>
    <name type="common">Sweat bee</name>
    <dbReference type="NCBI Taxonomy" id="178035"/>
    <lineage>
        <taxon>Eukaryota</taxon>
        <taxon>Metazoa</taxon>
        <taxon>Ecdysozoa</taxon>
        <taxon>Arthropoda</taxon>
        <taxon>Hexapoda</taxon>
        <taxon>Insecta</taxon>
        <taxon>Pterygota</taxon>
        <taxon>Neoptera</taxon>
        <taxon>Endopterygota</taxon>
        <taxon>Hymenoptera</taxon>
        <taxon>Apocrita</taxon>
        <taxon>Aculeata</taxon>
        <taxon>Apoidea</taxon>
        <taxon>Anthophila</taxon>
        <taxon>Halictidae</taxon>
        <taxon>Rophitinae</taxon>
        <taxon>Dufourea</taxon>
    </lineage>
</organism>